<keyword evidence="1" id="KW-0812">Transmembrane</keyword>
<dbReference type="EMBL" id="BALG01000219">
    <property type="protein sequence ID" value="GAC43465.1"/>
    <property type="molecule type" value="Genomic_DNA"/>
</dbReference>
<dbReference type="Proteomes" id="UP000029453">
    <property type="component" value="Unassembled WGS sequence"/>
</dbReference>
<dbReference type="AlphaFoldDB" id="M9LJN9"/>
<sequence>MKIFIFVIKFLRNVVFLFIGLCTLNFLEKKIIEKIKGDIMLMLLLFLADIIFLFVIHRQFISKNKLKASHRNSLLIISFFIIILVLLLAKA</sequence>
<keyword evidence="1" id="KW-0472">Membrane</keyword>
<feature type="transmembrane region" description="Helical" evidence="1">
    <location>
        <begin position="6"/>
        <end position="27"/>
    </location>
</feature>
<gene>
    <name evidence="2" type="ORF">PPOP_2848</name>
</gene>
<evidence type="ECO:0000313" key="2">
    <source>
        <dbReference type="EMBL" id="GAC43465.1"/>
    </source>
</evidence>
<organism evidence="2 3">
    <name type="scientific">Paenibacillus popilliae ATCC 14706</name>
    <dbReference type="NCBI Taxonomy" id="1212764"/>
    <lineage>
        <taxon>Bacteria</taxon>
        <taxon>Bacillati</taxon>
        <taxon>Bacillota</taxon>
        <taxon>Bacilli</taxon>
        <taxon>Bacillales</taxon>
        <taxon>Paenibacillaceae</taxon>
        <taxon>Paenibacillus</taxon>
    </lineage>
</organism>
<evidence type="ECO:0000256" key="1">
    <source>
        <dbReference type="SAM" id="Phobius"/>
    </source>
</evidence>
<evidence type="ECO:0000313" key="3">
    <source>
        <dbReference type="Proteomes" id="UP000029453"/>
    </source>
</evidence>
<name>M9LJN9_PAEPP</name>
<protein>
    <submittedName>
        <fullName evidence="2">Uncharacterized protein</fullName>
    </submittedName>
</protein>
<reference evidence="2 3" key="1">
    <citation type="submission" date="2012-10" db="EMBL/GenBank/DDBJ databases">
        <title>Draft Genome Sequence of Paenibacillus popilliae ATCC 14706T.</title>
        <authorList>
            <person name="Iiyama K."/>
            <person name="Mori K."/>
            <person name="Mon H."/>
            <person name="Chieda Y."/>
            <person name="Lee J.M."/>
            <person name="Kusakabe T."/>
            <person name="Tashiro K."/>
            <person name="Asano S."/>
            <person name="Yasunaga-Aoki C."/>
            <person name="Shimizu S."/>
        </authorList>
    </citation>
    <scope>NUCLEOTIDE SEQUENCE [LARGE SCALE GENOMIC DNA]</scope>
    <source>
        <strain evidence="2 3">ATCC 14706</strain>
    </source>
</reference>
<accession>M9LJN9</accession>
<feature type="transmembrane region" description="Helical" evidence="1">
    <location>
        <begin position="73"/>
        <end position="89"/>
    </location>
</feature>
<proteinExistence type="predicted"/>
<comment type="caution">
    <text evidence="2">The sequence shown here is derived from an EMBL/GenBank/DDBJ whole genome shotgun (WGS) entry which is preliminary data.</text>
</comment>
<dbReference type="RefSeq" id="WP_006287117.1">
    <property type="nucleotide sequence ID" value="NZ_BALG01000219.1"/>
</dbReference>
<keyword evidence="3" id="KW-1185">Reference proteome</keyword>
<keyword evidence="1" id="KW-1133">Transmembrane helix</keyword>
<feature type="transmembrane region" description="Helical" evidence="1">
    <location>
        <begin position="39"/>
        <end position="61"/>
    </location>
</feature>